<gene>
    <name evidence="7" type="primary">jg23716</name>
    <name evidence="7" type="ORF">PAEG_LOCUS20624</name>
</gene>
<evidence type="ECO:0000256" key="4">
    <source>
        <dbReference type="ARBA" id="ARBA00022833"/>
    </source>
</evidence>
<proteinExistence type="predicted"/>
<protein>
    <submittedName>
        <fullName evidence="7">Jg23716 protein</fullName>
    </submittedName>
</protein>
<evidence type="ECO:0000313" key="7">
    <source>
        <dbReference type="EMBL" id="CAH2244710.1"/>
    </source>
</evidence>
<dbReference type="InterPro" id="IPR013087">
    <property type="entry name" value="Znf_C2H2_type"/>
</dbReference>
<dbReference type="EMBL" id="CAKXAJ010025842">
    <property type="protein sequence ID" value="CAH2244710.1"/>
    <property type="molecule type" value="Genomic_DNA"/>
</dbReference>
<organism evidence="7 8">
    <name type="scientific">Pararge aegeria aegeria</name>
    <dbReference type="NCBI Taxonomy" id="348720"/>
    <lineage>
        <taxon>Eukaryota</taxon>
        <taxon>Metazoa</taxon>
        <taxon>Ecdysozoa</taxon>
        <taxon>Arthropoda</taxon>
        <taxon>Hexapoda</taxon>
        <taxon>Insecta</taxon>
        <taxon>Pterygota</taxon>
        <taxon>Neoptera</taxon>
        <taxon>Endopterygota</taxon>
        <taxon>Lepidoptera</taxon>
        <taxon>Glossata</taxon>
        <taxon>Ditrysia</taxon>
        <taxon>Papilionoidea</taxon>
        <taxon>Nymphalidae</taxon>
        <taxon>Satyrinae</taxon>
        <taxon>Satyrini</taxon>
        <taxon>Parargina</taxon>
        <taxon>Pararge</taxon>
    </lineage>
</organism>
<dbReference type="SMART" id="SM00355">
    <property type="entry name" value="ZnF_C2H2"/>
    <property type="match status" value="3"/>
</dbReference>
<keyword evidence="8" id="KW-1185">Reference proteome</keyword>
<reference evidence="7" key="1">
    <citation type="submission" date="2022-03" db="EMBL/GenBank/DDBJ databases">
        <authorList>
            <person name="Lindestad O."/>
        </authorList>
    </citation>
    <scope>NUCLEOTIDE SEQUENCE</scope>
</reference>
<dbReference type="FunFam" id="3.30.160.60:FF:000446">
    <property type="entry name" value="Zinc finger protein"/>
    <property type="match status" value="1"/>
</dbReference>
<dbReference type="GO" id="GO:0008270">
    <property type="term" value="F:zinc ion binding"/>
    <property type="evidence" value="ECO:0007669"/>
    <property type="project" value="UniProtKB-KW"/>
</dbReference>
<dbReference type="AlphaFoldDB" id="A0A8S4S9U6"/>
<keyword evidence="1" id="KW-0479">Metal-binding</keyword>
<keyword evidence="3 5" id="KW-0863">Zinc-finger</keyword>
<dbReference type="GO" id="GO:0005634">
    <property type="term" value="C:nucleus"/>
    <property type="evidence" value="ECO:0007669"/>
    <property type="project" value="UniProtKB-ARBA"/>
</dbReference>
<dbReference type="PROSITE" id="PS50157">
    <property type="entry name" value="ZINC_FINGER_C2H2_2"/>
    <property type="match status" value="2"/>
</dbReference>
<sequence>MVQRVTQVNRTQNSHIQGTVTRTYNNCLFDEHVRIHKGIKPFKCAFCPHRNVSKKNLKRHEKIHRPDNPLKCANCDHIARNKRSFDCHAKKCPPDKVDASHTCSWCDKQFEDENALVSHKSHLRTCNMPLKDSSKRCAYTTCSYRAMNQHEEQEHGKPKRTYKARVSRYMFKCSLCEWSSNRKTKILLHLVHHPNQLLDENFIDLSVLRKHGIME</sequence>
<dbReference type="PANTHER" id="PTHR24379:SF121">
    <property type="entry name" value="C2H2-TYPE DOMAIN-CONTAINING PROTEIN"/>
    <property type="match status" value="1"/>
</dbReference>
<comment type="caution">
    <text evidence="7">The sequence shown here is derived from an EMBL/GenBank/DDBJ whole genome shotgun (WGS) entry which is preliminary data.</text>
</comment>
<keyword evidence="4" id="KW-0862">Zinc</keyword>
<accession>A0A8S4S9U6</accession>
<evidence type="ECO:0000256" key="5">
    <source>
        <dbReference type="PROSITE-ProRule" id="PRU00042"/>
    </source>
</evidence>
<evidence type="ECO:0000256" key="3">
    <source>
        <dbReference type="ARBA" id="ARBA00022771"/>
    </source>
</evidence>
<dbReference type="InterPro" id="IPR036236">
    <property type="entry name" value="Znf_C2H2_sf"/>
</dbReference>
<evidence type="ECO:0000256" key="2">
    <source>
        <dbReference type="ARBA" id="ARBA00022737"/>
    </source>
</evidence>
<dbReference type="OrthoDB" id="6077919at2759"/>
<dbReference type="SUPFAM" id="SSF57667">
    <property type="entry name" value="beta-beta-alpha zinc fingers"/>
    <property type="match status" value="1"/>
</dbReference>
<feature type="domain" description="C2H2-type" evidence="6">
    <location>
        <begin position="42"/>
        <end position="69"/>
    </location>
</feature>
<evidence type="ECO:0000256" key="1">
    <source>
        <dbReference type="ARBA" id="ARBA00022723"/>
    </source>
</evidence>
<dbReference type="Gene3D" id="3.30.160.60">
    <property type="entry name" value="Classic Zinc Finger"/>
    <property type="match status" value="1"/>
</dbReference>
<feature type="domain" description="C2H2-type" evidence="6">
    <location>
        <begin position="101"/>
        <end position="129"/>
    </location>
</feature>
<dbReference type="Proteomes" id="UP000838756">
    <property type="component" value="Unassembled WGS sequence"/>
</dbReference>
<evidence type="ECO:0000313" key="8">
    <source>
        <dbReference type="Proteomes" id="UP000838756"/>
    </source>
</evidence>
<keyword evidence="2" id="KW-0677">Repeat</keyword>
<name>A0A8S4S9U6_9NEOP</name>
<evidence type="ECO:0000259" key="6">
    <source>
        <dbReference type="PROSITE" id="PS50157"/>
    </source>
</evidence>
<dbReference type="PANTHER" id="PTHR24379">
    <property type="entry name" value="KRAB AND ZINC FINGER DOMAIN-CONTAINING"/>
    <property type="match status" value="1"/>
</dbReference>